<dbReference type="PANTHER" id="PTHR43791">
    <property type="entry name" value="PERMEASE-RELATED"/>
    <property type="match status" value="1"/>
</dbReference>
<evidence type="ECO:0000256" key="4">
    <source>
        <dbReference type="ARBA" id="ARBA00022989"/>
    </source>
</evidence>
<evidence type="ECO:0000256" key="5">
    <source>
        <dbReference type="ARBA" id="ARBA00023136"/>
    </source>
</evidence>
<keyword evidence="4 6" id="KW-1133">Transmembrane helix</keyword>
<keyword evidence="8" id="KW-1185">Reference proteome</keyword>
<keyword evidence="2" id="KW-0813">Transport</keyword>
<feature type="transmembrane region" description="Helical" evidence="6">
    <location>
        <begin position="62"/>
        <end position="79"/>
    </location>
</feature>
<comment type="subcellular location">
    <subcellularLocation>
        <location evidence="1">Membrane</location>
        <topology evidence="1">Multi-pass membrane protein</topology>
    </subcellularLocation>
</comment>
<dbReference type="InterPro" id="IPR036259">
    <property type="entry name" value="MFS_trans_sf"/>
</dbReference>
<evidence type="ECO:0000256" key="3">
    <source>
        <dbReference type="ARBA" id="ARBA00022692"/>
    </source>
</evidence>
<dbReference type="Proteomes" id="UP000800035">
    <property type="component" value="Unassembled WGS sequence"/>
</dbReference>
<keyword evidence="3 6" id="KW-0812">Transmembrane</keyword>
<dbReference type="GO" id="GO:0022857">
    <property type="term" value="F:transmembrane transporter activity"/>
    <property type="evidence" value="ECO:0007669"/>
    <property type="project" value="TreeGrafter"/>
</dbReference>
<dbReference type="OrthoDB" id="3754993at2759"/>
<evidence type="ECO:0000313" key="8">
    <source>
        <dbReference type="Proteomes" id="UP000800035"/>
    </source>
</evidence>
<evidence type="ECO:0000256" key="6">
    <source>
        <dbReference type="SAM" id="Phobius"/>
    </source>
</evidence>
<organism evidence="7 8">
    <name type="scientific">Byssothecium circinans</name>
    <dbReference type="NCBI Taxonomy" id="147558"/>
    <lineage>
        <taxon>Eukaryota</taxon>
        <taxon>Fungi</taxon>
        <taxon>Dikarya</taxon>
        <taxon>Ascomycota</taxon>
        <taxon>Pezizomycotina</taxon>
        <taxon>Dothideomycetes</taxon>
        <taxon>Pleosporomycetidae</taxon>
        <taxon>Pleosporales</taxon>
        <taxon>Massarineae</taxon>
        <taxon>Massarinaceae</taxon>
        <taxon>Byssothecium</taxon>
    </lineage>
</organism>
<keyword evidence="5 6" id="KW-0472">Membrane</keyword>
<dbReference type="EMBL" id="ML976982">
    <property type="protein sequence ID" value="KAF1960849.1"/>
    <property type="molecule type" value="Genomic_DNA"/>
</dbReference>
<gene>
    <name evidence="7" type="ORF">CC80DRAFT_544242</name>
</gene>
<dbReference type="Gene3D" id="1.20.1250.20">
    <property type="entry name" value="MFS general substrate transporter like domains"/>
    <property type="match status" value="1"/>
</dbReference>
<accession>A0A6A5UA77</accession>
<reference evidence="7" key="1">
    <citation type="journal article" date="2020" name="Stud. Mycol.">
        <title>101 Dothideomycetes genomes: a test case for predicting lifestyles and emergence of pathogens.</title>
        <authorList>
            <person name="Haridas S."/>
            <person name="Albert R."/>
            <person name="Binder M."/>
            <person name="Bloem J."/>
            <person name="Labutti K."/>
            <person name="Salamov A."/>
            <person name="Andreopoulos B."/>
            <person name="Baker S."/>
            <person name="Barry K."/>
            <person name="Bills G."/>
            <person name="Bluhm B."/>
            <person name="Cannon C."/>
            <person name="Castanera R."/>
            <person name="Culley D."/>
            <person name="Daum C."/>
            <person name="Ezra D."/>
            <person name="Gonzalez J."/>
            <person name="Henrissat B."/>
            <person name="Kuo A."/>
            <person name="Liang C."/>
            <person name="Lipzen A."/>
            <person name="Lutzoni F."/>
            <person name="Magnuson J."/>
            <person name="Mondo S."/>
            <person name="Nolan M."/>
            <person name="Ohm R."/>
            <person name="Pangilinan J."/>
            <person name="Park H.-J."/>
            <person name="Ramirez L."/>
            <person name="Alfaro M."/>
            <person name="Sun H."/>
            <person name="Tritt A."/>
            <person name="Yoshinaga Y."/>
            <person name="Zwiers L.-H."/>
            <person name="Turgeon B."/>
            <person name="Goodwin S."/>
            <person name="Spatafora J."/>
            <person name="Crous P."/>
            <person name="Grigoriev I."/>
        </authorList>
    </citation>
    <scope>NUCLEOTIDE SEQUENCE</scope>
    <source>
        <strain evidence="7">CBS 675.92</strain>
    </source>
</reference>
<evidence type="ECO:0000313" key="7">
    <source>
        <dbReference type="EMBL" id="KAF1960849.1"/>
    </source>
</evidence>
<proteinExistence type="predicted"/>
<dbReference type="SUPFAM" id="SSF103473">
    <property type="entry name" value="MFS general substrate transporter"/>
    <property type="match status" value="1"/>
</dbReference>
<evidence type="ECO:0000256" key="2">
    <source>
        <dbReference type="ARBA" id="ARBA00022448"/>
    </source>
</evidence>
<sequence>MSELIILAKTGQDEINDIRRSEEGTEKGTVYRDADTALEFLKYNETGTEQDVVDEKALVRKINWMIVPIMFACYFLQYLDKSLLNYAAIMGIFEDANINTEQYRTLSWLFYLAFLIFEFPHAFLM</sequence>
<dbReference type="AlphaFoldDB" id="A0A6A5UA77"/>
<dbReference type="GO" id="GO:0016020">
    <property type="term" value="C:membrane"/>
    <property type="evidence" value="ECO:0007669"/>
    <property type="project" value="UniProtKB-SubCell"/>
</dbReference>
<dbReference type="PANTHER" id="PTHR43791:SF40">
    <property type="entry name" value="THIAMINE PATHWAY TRANSPORTER THI73"/>
    <property type="match status" value="1"/>
</dbReference>
<feature type="transmembrane region" description="Helical" evidence="6">
    <location>
        <begin position="106"/>
        <end position="124"/>
    </location>
</feature>
<name>A0A6A5UA77_9PLEO</name>
<protein>
    <recommendedName>
        <fullName evidence="9">MFS general substrate transporter</fullName>
    </recommendedName>
</protein>
<evidence type="ECO:0008006" key="9">
    <source>
        <dbReference type="Google" id="ProtNLM"/>
    </source>
</evidence>
<evidence type="ECO:0000256" key="1">
    <source>
        <dbReference type="ARBA" id="ARBA00004141"/>
    </source>
</evidence>